<feature type="compositionally biased region" description="Polar residues" evidence="1">
    <location>
        <begin position="67"/>
        <end position="84"/>
    </location>
</feature>
<organism evidence="2">
    <name type="scientific">marine metagenome</name>
    <dbReference type="NCBI Taxonomy" id="408172"/>
    <lineage>
        <taxon>unclassified sequences</taxon>
        <taxon>metagenomes</taxon>
        <taxon>ecological metagenomes</taxon>
    </lineage>
</organism>
<evidence type="ECO:0000313" key="2">
    <source>
        <dbReference type="EMBL" id="SUZ97289.1"/>
    </source>
</evidence>
<proteinExistence type="predicted"/>
<protein>
    <submittedName>
        <fullName evidence="2">Uncharacterized protein</fullName>
    </submittedName>
</protein>
<sequence>VSPRQFIGWIFLLGGALLQPPALAENEAAAGYAAEDVQAKDTAGLNFDTVFETYIGPIPVVEGDDGANSQTREPTRTTADSPSLQLPPSPEINLPRIRNLLSAGALTLAESLLVAGLPARVGQSDWFDWQRELWEVREKNNQRDRLIESLLVLAENVQGDQRLEVLERLVEVQQKNGDFLIARAGLRGLMLMVNSDPVRTARLRRLLIQNYLESGLVADAEAASVRYQEEYLPDDTEWNLLRGQILIENEEPSKAVAQLVGLQDQKARLMLALARLYEGSLKPIAVIAHLESDEVFTFTSPELEHLRTAITAEAARLANQPGIRVRMLENLLAADVGSIPMLPEVTSERLLKAYGDLATIAGNDAHLLLGNDLEWVKHADELPPEKASVARAIYAMLLQNDGGGPAVGAAHWGLIDLLLSDGLYRVVLALYGDGSPLGLLPDVGDALSLRLSRHALEAGDYSIAARVVTKIEQVPEGMTDWHWQLQIARLEIFSGQSQVGADRLLQVLKDTDEVEEQELDRLLQVAFDLQAISRDDLALKVFEAAGPFARTVRQRRELLFWMGESQIGEGRFAQGADLFLQSSEVAGQQLDLWGQSARFRAAEALVDAGLLRDAFNVYRSLLKESSDENRQLQLRQKLQNLNLLEAVRSE</sequence>
<feature type="non-terminal residue" evidence="2">
    <location>
        <position position="1"/>
    </location>
</feature>
<feature type="region of interest" description="Disordered" evidence="1">
    <location>
        <begin position="61"/>
        <end position="89"/>
    </location>
</feature>
<gene>
    <name evidence="2" type="ORF">METZ01_LOCUS50143</name>
</gene>
<reference evidence="2" key="1">
    <citation type="submission" date="2018-05" db="EMBL/GenBank/DDBJ databases">
        <authorList>
            <person name="Lanie J.A."/>
            <person name="Ng W.-L."/>
            <person name="Kazmierczak K.M."/>
            <person name="Andrzejewski T.M."/>
            <person name="Davidsen T.M."/>
            <person name="Wayne K.J."/>
            <person name="Tettelin H."/>
            <person name="Glass J.I."/>
            <person name="Rusch D."/>
            <person name="Podicherti R."/>
            <person name="Tsui H.-C.T."/>
            <person name="Winkler M.E."/>
        </authorList>
    </citation>
    <scope>NUCLEOTIDE SEQUENCE</scope>
</reference>
<dbReference type="AlphaFoldDB" id="A0A381S1M0"/>
<evidence type="ECO:0000256" key="1">
    <source>
        <dbReference type="SAM" id="MobiDB-lite"/>
    </source>
</evidence>
<name>A0A381S1M0_9ZZZZ</name>
<accession>A0A381S1M0</accession>
<dbReference type="EMBL" id="UINC01002494">
    <property type="protein sequence ID" value="SUZ97289.1"/>
    <property type="molecule type" value="Genomic_DNA"/>
</dbReference>